<comment type="caution">
    <text evidence="4">The sequence shown here is derived from an EMBL/GenBank/DDBJ whole genome shotgun (WGS) entry which is preliminary data.</text>
</comment>
<dbReference type="SUPFAM" id="SSF54637">
    <property type="entry name" value="Thioesterase/thiol ester dehydrase-isomerase"/>
    <property type="match status" value="1"/>
</dbReference>
<comment type="similarity">
    <text evidence="1">Belongs to the thioesterase PaaI family.</text>
</comment>
<proteinExistence type="inferred from homology"/>
<dbReference type="AlphaFoldDB" id="A0A6B0TS12"/>
<dbReference type="InterPro" id="IPR006683">
    <property type="entry name" value="Thioestr_dom"/>
</dbReference>
<protein>
    <submittedName>
        <fullName evidence="4">Hotdog fold thioesterase</fullName>
    </submittedName>
</protein>
<evidence type="ECO:0000256" key="1">
    <source>
        <dbReference type="ARBA" id="ARBA00008324"/>
    </source>
</evidence>
<organism evidence="4 5">
    <name type="scientific">Oceanomicrobium pacificus</name>
    <dbReference type="NCBI Taxonomy" id="2692916"/>
    <lineage>
        <taxon>Bacteria</taxon>
        <taxon>Pseudomonadati</taxon>
        <taxon>Pseudomonadota</taxon>
        <taxon>Alphaproteobacteria</taxon>
        <taxon>Rhodobacterales</taxon>
        <taxon>Paracoccaceae</taxon>
        <taxon>Oceanomicrobium</taxon>
    </lineage>
</organism>
<accession>A0A6B0TS12</accession>
<dbReference type="CDD" id="cd03443">
    <property type="entry name" value="PaaI_thioesterase"/>
    <property type="match status" value="1"/>
</dbReference>
<dbReference type="PANTHER" id="PTHR21660">
    <property type="entry name" value="THIOESTERASE SUPERFAMILY MEMBER-RELATED"/>
    <property type="match status" value="1"/>
</dbReference>
<keyword evidence="2" id="KW-0378">Hydrolase</keyword>
<dbReference type="GO" id="GO:0047617">
    <property type="term" value="F:fatty acyl-CoA hydrolase activity"/>
    <property type="evidence" value="ECO:0007669"/>
    <property type="project" value="InterPro"/>
</dbReference>
<dbReference type="InterPro" id="IPR003736">
    <property type="entry name" value="PAAI_dom"/>
</dbReference>
<evidence type="ECO:0000259" key="3">
    <source>
        <dbReference type="Pfam" id="PF03061"/>
    </source>
</evidence>
<dbReference type="Gene3D" id="3.10.129.10">
    <property type="entry name" value="Hotdog Thioesterase"/>
    <property type="match status" value="1"/>
</dbReference>
<dbReference type="InterPro" id="IPR029069">
    <property type="entry name" value="HotDog_dom_sf"/>
</dbReference>
<reference evidence="4 5" key="1">
    <citation type="submission" date="2019-12" db="EMBL/GenBank/DDBJ databases">
        <title>Strain KN286 was isolated from seawater, which was collected from Caroline Seamount in the tropical western Pacific.</title>
        <authorList>
            <person name="Wang Q."/>
        </authorList>
    </citation>
    <scope>NUCLEOTIDE SEQUENCE [LARGE SCALE GENOMIC DNA]</scope>
    <source>
        <strain evidence="4 5">KN286</strain>
    </source>
</reference>
<dbReference type="InterPro" id="IPR039298">
    <property type="entry name" value="ACOT13"/>
</dbReference>
<evidence type="ECO:0000313" key="4">
    <source>
        <dbReference type="EMBL" id="MXU65509.1"/>
    </source>
</evidence>
<keyword evidence="5" id="KW-1185">Reference proteome</keyword>
<gene>
    <name evidence="4" type="ORF">GSH16_08615</name>
</gene>
<dbReference type="NCBIfam" id="TIGR00369">
    <property type="entry name" value="unchar_dom_1"/>
    <property type="match status" value="1"/>
</dbReference>
<sequence length="132" mass="13326">MSRIADGRFPQPPMAGMLGFHLVEVGYGTALFEGVAGPAHLNALGGVHGGFALALVDSACGCAGHSTLAAGEAYTTVETKANLTRPIPTDGTPVQCTGTVVTRGRKLIVVEAKLTLPDGKVAAVGTSTLIVL</sequence>
<name>A0A6B0TS12_9RHOB</name>
<dbReference type="EMBL" id="WUWG01000003">
    <property type="protein sequence ID" value="MXU65509.1"/>
    <property type="molecule type" value="Genomic_DNA"/>
</dbReference>
<evidence type="ECO:0000256" key="2">
    <source>
        <dbReference type="ARBA" id="ARBA00022801"/>
    </source>
</evidence>
<dbReference type="Proteomes" id="UP000436016">
    <property type="component" value="Unassembled WGS sequence"/>
</dbReference>
<evidence type="ECO:0000313" key="5">
    <source>
        <dbReference type="Proteomes" id="UP000436016"/>
    </source>
</evidence>
<dbReference type="Pfam" id="PF03061">
    <property type="entry name" value="4HBT"/>
    <property type="match status" value="1"/>
</dbReference>
<dbReference type="PANTHER" id="PTHR21660:SF1">
    <property type="entry name" value="ACYL-COENZYME A THIOESTERASE 13"/>
    <property type="match status" value="1"/>
</dbReference>
<feature type="domain" description="Thioesterase" evidence="3">
    <location>
        <begin position="45"/>
        <end position="122"/>
    </location>
</feature>